<evidence type="ECO:0000313" key="2">
    <source>
        <dbReference type="Proteomes" id="UP000676967"/>
    </source>
</evidence>
<evidence type="ECO:0000313" key="1">
    <source>
        <dbReference type="EMBL" id="BCJ40128.1"/>
    </source>
</evidence>
<organism evidence="1 2">
    <name type="scientific">Actinoplanes ianthinogenes</name>
    <dbReference type="NCBI Taxonomy" id="122358"/>
    <lineage>
        <taxon>Bacteria</taxon>
        <taxon>Bacillati</taxon>
        <taxon>Actinomycetota</taxon>
        <taxon>Actinomycetes</taxon>
        <taxon>Micromonosporales</taxon>
        <taxon>Micromonosporaceae</taxon>
        <taxon>Actinoplanes</taxon>
    </lineage>
</organism>
<name>A0ABM7LLJ1_9ACTN</name>
<dbReference type="EMBL" id="AP023356">
    <property type="protein sequence ID" value="BCJ40128.1"/>
    <property type="molecule type" value="Genomic_DNA"/>
</dbReference>
<accession>A0ABM7LLJ1</accession>
<reference evidence="1 2" key="1">
    <citation type="submission" date="2020-08" db="EMBL/GenBank/DDBJ databases">
        <title>Whole genome shotgun sequence of Actinoplanes ianthinogenes NBRC 13996.</title>
        <authorList>
            <person name="Komaki H."/>
            <person name="Tamura T."/>
        </authorList>
    </citation>
    <scope>NUCLEOTIDE SEQUENCE [LARGE SCALE GENOMIC DNA]</scope>
    <source>
        <strain evidence="1 2">NBRC 13996</strain>
    </source>
</reference>
<protein>
    <recommendedName>
        <fullName evidence="3">FXSXX-COOH protein</fullName>
    </recommendedName>
</protein>
<evidence type="ECO:0008006" key="3">
    <source>
        <dbReference type="Google" id="ProtNLM"/>
    </source>
</evidence>
<dbReference type="Proteomes" id="UP000676967">
    <property type="component" value="Chromosome"/>
</dbReference>
<sequence length="73" mass="7842">MRLSDRTFPVRPADRILSVGPATLPSMPADLTFEHLASVIRGGDVKSVATALTAVDEPVRRALAAPLRDFRAT</sequence>
<proteinExistence type="predicted"/>
<gene>
    <name evidence="1" type="ORF">Aiant_07850</name>
</gene>
<keyword evidence="2" id="KW-1185">Reference proteome</keyword>